<keyword evidence="2" id="KW-1185">Reference proteome</keyword>
<dbReference type="AlphaFoldDB" id="A0A8T0TZH5"/>
<dbReference type="Proteomes" id="UP000823388">
    <property type="component" value="Chromosome 4K"/>
</dbReference>
<reference evidence="1" key="1">
    <citation type="submission" date="2020-05" db="EMBL/GenBank/DDBJ databases">
        <title>WGS assembly of Panicum virgatum.</title>
        <authorList>
            <person name="Lovell J.T."/>
            <person name="Jenkins J."/>
            <person name="Shu S."/>
            <person name="Juenger T.E."/>
            <person name="Schmutz J."/>
        </authorList>
    </citation>
    <scope>NUCLEOTIDE SEQUENCE</scope>
    <source>
        <strain evidence="1">AP13</strain>
    </source>
</reference>
<protein>
    <submittedName>
        <fullName evidence="1">Uncharacterized protein</fullName>
    </submittedName>
</protein>
<sequence>MLQCCILNISRRPQKDVCLLEANVTNPLGVSLFRNRLLVEAKRRSETSSVLSQITCVIPSHGSLLPHSVTGLSHGNYGMASPVLVTIPSAWNSSIHAGTGATPSVLCTQEASKHGPSKGVTA</sequence>
<dbReference type="EMBL" id="CM029043">
    <property type="protein sequence ID" value="KAG2614186.1"/>
    <property type="molecule type" value="Genomic_DNA"/>
</dbReference>
<name>A0A8T0TZH5_PANVG</name>
<gene>
    <name evidence="1" type="ORF">PVAP13_4KG373900</name>
</gene>
<evidence type="ECO:0000313" key="1">
    <source>
        <dbReference type="EMBL" id="KAG2614186.1"/>
    </source>
</evidence>
<accession>A0A8T0TZH5</accession>
<comment type="caution">
    <text evidence="1">The sequence shown here is derived from an EMBL/GenBank/DDBJ whole genome shotgun (WGS) entry which is preliminary data.</text>
</comment>
<proteinExistence type="predicted"/>
<organism evidence="1 2">
    <name type="scientific">Panicum virgatum</name>
    <name type="common">Blackwell switchgrass</name>
    <dbReference type="NCBI Taxonomy" id="38727"/>
    <lineage>
        <taxon>Eukaryota</taxon>
        <taxon>Viridiplantae</taxon>
        <taxon>Streptophyta</taxon>
        <taxon>Embryophyta</taxon>
        <taxon>Tracheophyta</taxon>
        <taxon>Spermatophyta</taxon>
        <taxon>Magnoliopsida</taxon>
        <taxon>Liliopsida</taxon>
        <taxon>Poales</taxon>
        <taxon>Poaceae</taxon>
        <taxon>PACMAD clade</taxon>
        <taxon>Panicoideae</taxon>
        <taxon>Panicodae</taxon>
        <taxon>Paniceae</taxon>
        <taxon>Panicinae</taxon>
        <taxon>Panicum</taxon>
        <taxon>Panicum sect. Hiantes</taxon>
    </lineage>
</organism>
<evidence type="ECO:0000313" key="2">
    <source>
        <dbReference type="Proteomes" id="UP000823388"/>
    </source>
</evidence>